<evidence type="ECO:0000313" key="2">
    <source>
        <dbReference type="Proteomes" id="UP000825078"/>
    </source>
</evidence>
<dbReference type="InterPro" id="IPR057955">
    <property type="entry name" value="SF0329-like"/>
</dbReference>
<dbReference type="Pfam" id="PF25753">
    <property type="entry name" value="SF0329"/>
    <property type="match status" value="1"/>
</dbReference>
<dbReference type="EMBL" id="AP024613">
    <property type="protein sequence ID" value="BCV45246.1"/>
    <property type="molecule type" value="Genomic_DNA"/>
</dbReference>
<proteinExistence type="predicted"/>
<accession>A0AAD1K9C1</accession>
<name>A0AAD1K9C1_9GAMM</name>
<sequence>MQWSKLKKRVEENFAESIKDRIEIFTTSYRRQGEIARSWVVIDGKQGISLTDYESWSEQGAYFHELTPTDCLKHKSVDGLERTMGSLYEAGEFSSYDFKIICFESLSLSAHDCIKSEHPLLRVIGVLHRKLGKAKVNEMLKDPHPMVVYFADFRIKAEADDLSQYLKPFPDNKLDTALKNQEIP</sequence>
<protein>
    <submittedName>
        <fullName evidence="1">Uncharacterized protein</fullName>
    </submittedName>
</protein>
<organism evidence="1 2">
    <name type="scientific">Shewanella algae</name>
    <dbReference type="NCBI Taxonomy" id="38313"/>
    <lineage>
        <taxon>Bacteria</taxon>
        <taxon>Pseudomonadati</taxon>
        <taxon>Pseudomonadota</taxon>
        <taxon>Gammaproteobacteria</taxon>
        <taxon>Alteromonadales</taxon>
        <taxon>Shewanellaceae</taxon>
        <taxon>Shewanella</taxon>
    </lineage>
</organism>
<reference evidence="1" key="1">
    <citation type="submission" date="2021-05" db="EMBL/GenBank/DDBJ databases">
        <title>Molecular characterization for Shewanella algae harboring chromosomal blaOXA-55-like strains isolated from clinical and environment sample.</title>
        <authorList>
            <person name="Ohama Y."/>
            <person name="Aoki K."/>
            <person name="Harada S."/>
            <person name="Moriya K."/>
            <person name="Ishii Y."/>
            <person name="Tateda K."/>
        </authorList>
    </citation>
    <scope>NUCLEOTIDE SEQUENCE</scope>
    <source>
        <strain evidence="1">TUM17379</strain>
    </source>
</reference>
<dbReference type="RefSeq" id="WP_208147022.1">
    <property type="nucleotide sequence ID" value="NZ_AP024613.1"/>
</dbReference>
<evidence type="ECO:0000313" key="1">
    <source>
        <dbReference type="EMBL" id="BCV45246.1"/>
    </source>
</evidence>
<gene>
    <name evidence="1" type="ORF">TUM17379_22640</name>
</gene>
<dbReference type="Proteomes" id="UP000825078">
    <property type="component" value="Chromosome"/>
</dbReference>
<dbReference type="AlphaFoldDB" id="A0AAD1K9C1"/>